<feature type="region of interest" description="Disordered" evidence="5">
    <location>
        <begin position="915"/>
        <end position="935"/>
    </location>
</feature>
<dbReference type="InterPro" id="IPR005821">
    <property type="entry name" value="Ion_trans_dom"/>
</dbReference>
<dbReference type="SUPFAM" id="SSF81324">
    <property type="entry name" value="Voltage-gated potassium channels"/>
    <property type="match status" value="4"/>
</dbReference>
<gene>
    <name evidence="8" type="ORF">GPECTOR_4g931</name>
</gene>
<feature type="transmembrane region" description="Helical" evidence="6">
    <location>
        <begin position="793"/>
        <end position="826"/>
    </location>
</feature>
<feature type="transmembrane region" description="Helical" evidence="6">
    <location>
        <begin position="158"/>
        <end position="190"/>
    </location>
</feature>
<evidence type="ECO:0000313" key="9">
    <source>
        <dbReference type="Proteomes" id="UP000075714"/>
    </source>
</evidence>
<feature type="transmembrane region" description="Helical" evidence="6">
    <location>
        <begin position="1145"/>
        <end position="1171"/>
    </location>
</feature>
<name>A0A150GYE1_GONPE</name>
<accession>A0A150GYE1</accession>
<feature type="transmembrane region" description="Helical" evidence="6">
    <location>
        <begin position="1559"/>
        <end position="1581"/>
    </location>
</feature>
<evidence type="ECO:0000256" key="1">
    <source>
        <dbReference type="ARBA" id="ARBA00004141"/>
    </source>
</evidence>
<evidence type="ECO:0000259" key="7">
    <source>
        <dbReference type="Pfam" id="PF00520"/>
    </source>
</evidence>
<evidence type="ECO:0000256" key="6">
    <source>
        <dbReference type="SAM" id="Phobius"/>
    </source>
</evidence>
<dbReference type="InterPro" id="IPR027359">
    <property type="entry name" value="Volt_channel_dom_sf"/>
</dbReference>
<protein>
    <recommendedName>
        <fullName evidence="7">Ion transport domain-containing protein</fullName>
    </recommendedName>
</protein>
<dbReference type="Proteomes" id="UP000075714">
    <property type="component" value="Unassembled WGS sequence"/>
</dbReference>
<feature type="transmembrane region" description="Helical" evidence="6">
    <location>
        <begin position="1434"/>
        <end position="1452"/>
    </location>
</feature>
<dbReference type="STRING" id="33097.A0A150GYE1"/>
<keyword evidence="3 6" id="KW-1133">Transmembrane helix</keyword>
<feature type="region of interest" description="Disordered" evidence="5">
    <location>
        <begin position="1038"/>
        <end position="1083"/>
    </location>
</feature>
<feature type="region of interest" description="Disordered" evidence="5">
    <location>
        <begin position="506"/>
        <end position="622"/>
    </location>
</feature>
<evidence type="ECO:0000256" key="2">
    <source>
        <dbReference type="ARBA" id="ARBA00022692"/>
    </source>
</evidence>
<dbReference type="InterPro" id="IPR043203">
    <property type="entry name" value="VGCC_Ca_Na"/>
</dbReference>
<dbReference type="GO" id="GO:0001518">
    <property type="term" value="C:voltage-gated sodium channel complex"/>
    <property type="evidence" value="ECO:0007669"/>
    <property type="project" value="TreeGrafter"/>
</dbReference>
<feature type="transmembrane region" description="Helical" evidence="6">
    <location>
        <begin position="883"/>
        <end position="906"/>
    </location>
</feature>
<reference evidence="9" key="1">
    <citation type="journal article" date="2016" name="Nat. Commun.">
        <title>The Gonium pectorale genome demonstrates co-option of cell cycle regulation during the evolution of multicellularity.</title>
        <authorList>
            <person name="Hanschen E.R."/>
            <person name="Marriage T.N."/>
            <person name="Ferris P.J."/>
            <person name="Hamaji T."/>
            <person name="Toyoda A."/>
            <person name="Fujiyama A."/>
            <person name="Neme R."/>
            <person name="Noguchi H."/>
            <person name="Minakuchi Y."/>
            <person name="Suzuki M."/>
            <person name="Kawai-Toyooka H."/>
            <person name="Smith D.R."/>
            <person name="Sparks H."/>
            <person name="Anderson J."/>
            <person name="Bakaric R."/>
            <person name="Luria V."/>
            <person name="Karger A."/>
            <person name="Kirschner M.W."/>
            <person name="Durand P.M."/>
            <person name="Michod R.E."/>
            <person name="Nozaki H."/>
            <person name="Olson B.J."/>
        </authorList>
    </citation>
    <scope>NUCLEOTIDE SEQUENCE [LARGE SCALE GENOMIC DNA]</scope>
    <source>
        <strain evidence="9">NIES-2863</strain>
    </source>
</reference>
<feature type="transmembrane region" description="Helical" evidence="6">
    <location>
        <begin position="1643"/>
        <end position="1664"/>
    </location>
</feature>
<feature type="transmembrane region" description="Helical" evidence="6">
    <location>
        <begin position="1464"/>
        <end position="1484"/>
    </location>
</feature>
<feature type="transmembrane region" description="Helical" evidence="6">
    <location>
        <begin position="671"/>
        <end position="692"/>
    </location>
</feature>
<evidence type="ECO:0000256" key="3">
    <source>
        <dbReference type="ARBA" id="ARBA00022989"/>
    </source>
</evidence>
<comment type="caution">
    <text evidence="8">The sequence shown here is derived from an EMBL/GenBank/DDBJ whole genome shotgun (WGS) entry which is preliminary data.</text>
</comment>
<dbReference type="Gene3D" id="1.10.287.70">
    <property type="match status" value="4"/>
</dbReference>
<evidence type="ECO:0000256" key="4">
    <source>
        <dbReference type="ARBA" id="ARBA00023136"/>
    </source>
</evidence>
<feature type="region of interest" description="Disordered" evidence="5">
    <location>
        <begin position="966"/>
        <end position="1023"/>
    </location>
</feature>
<feature type="transmembrane region" description="Helical" evidence="6">
    <location>
        <begin position="713"/>
        <end position="733"/>
    </location>
</feature>
<keyword evidence="4 6" id="KW-0472">Membrane</keyword>
<feature type="region of interest" description="Disordered" evidence="5">
    <location>
        <begin position="403"/>
        <end position="427"/>
    </location>
</feature>
<dbReference type="PANTHER" id="PTHR10037">
    <property type="entry name" value="VOLTAGE-GATED CATION CHANNEL CALCIUM AND SODIUM"/>
    <property type="match status" value="1"/>
</dbReference>
<dbReference type="GO" id="GO:0005248">
    <property type="term" value="F:voltage-gated sodium channel activity"/>
    <property type="evidence" value="ECO:0007669"/>
    <property type="project" value="TreeGrafter"/>
</dbReference>
<feature type="domain" description="Ion transport" evidence="7">
    <location>
        <begin position="676"/>
        <end position="915"/>
    </location>
</feature>
<sequence length="1897" mass="204940">MKPVLPLRRVDAQCSSLAHDGTTIYEEDELAEFSRPRRLVARLVMHPDFEPLVVLAILGNTVTLALYRPTESDGSHWNRGLLWADTAFNALFTAEMLLRIVALGGPLAYLRYPWNVFDAAMVAIGYLAFVPTDDETWVRALRALRALRPLRTITRSEALRAVVVCFLEAVPLLGSAVGLMLLFVFVFAVAGTNLYANVYHQKCYSALTGLPEESRQDPDMLGCGNWRSCPANYTCEVTRRSNAVNIAGFDNVGLAMLTVFQSITLTGWSFTFYRTIDNINPSAAIYYIVLVSIGAYVLVNLFLAVLKIKFAKAQTAFRAGNAARSRVRRNTVVSLFTAAKSKFTQYSAKRSAAHSLNASIATLLHSRMSQYSSIVEAEAGPAANTTLTAAAVEDAKAALGPANVKPAAPSAACSAHDPDGSGRPTSARKLTNGVALARDCDSPAEKAGLGTGAGPVGATSAGAGGGRRRSSDFDSAHGEGSPSGAARPPGQGDAALASMIYAGTTRGDRRVEPRASSGIAAQPPGHPKRVSPDNDSAQMRRVGTSGTTLRDGSGAGDTPQHHRGESALGPGTPTSSPGALPQPPCVSRGALPAVGSAESAGMGPKWTGEGPAGSVFSVPGPDAMSTDPQAMLGGNLAMAASLMSPAEFDDFVSGEPPLRRLHLRAMFRARLLAGSSAFAYCMLGIILANTVVLAMEYDGMSSGYVGALRNANYVFTALFTLEMAIKLVGLGVWDYVTDGVNLFDAAIVAISWAEIILTAMGLGSKLNGMAALRAFRVLRLLKAFRYLGPLRRIAPLLLSTASSFAAIAVLIALFWVVFSIVGMHVFGGLELMRGAYPNFDTFLNSLVTTFNVGAKWERAALLTLENYQANMYDTIRASNYGAAAFYVAWIVFGKYILLTLFLAVTLEAFESKHESQGTNSSWTSQMRSAMGSAVESARPAAAADSRVMSRQGSALVANSAAGGASADENAAAGAGGDDGGASATAPRRHTHGRKCMQLPEGAEQDGCAPGERPTAGGGAEGKPTAAAAAAALLSAPTADSLEPSVRESQATSASPGEAGDGRRESRSGEGAEPSGHHHKHHHARIPLEGKSLFLVDSSNRLRRRTYRLVYGRPFVYTLFAIIIINCGIMALEGPHVREGSHLEWFLFWGNAACTIIFAVEVLVKVFAWTFVRYIKDVTNQVDFLVVITGLVELALTASQVQAVAALRVLRTLRPLRLLTRSPGMRLVFKSVMLSLGVMAHVSVVCVMFLLIFAILGVQLFSGKLYSCNDRSVYGRVECAGSFVDPLTGAIRQRSWDNMWPNFDNVGNALLASFVVASCNGYAELMRATMSARSDPDRQPRLNANPGAFFWFVGFIVIVSFTLLNLYVGVIFSQFSRIRNMSTHGSAFLTSNQQEWVELSKMVFRLRPPEKDSLPHGRWRLLVYRLVQGPAFERMLLGVIAVNVTVLAATWYGEPQEVTEWQTRLSVAFTAIYALEAALKLFGLGRRRYFKDRWNRFDFALLVVGLVDVALSALHWGFLRILRIFRPQQLLNVVRLVRRSKDIRSLFQALVMSLPAFGNVGSLIGLFLFMYAYVGVILFGRVVHNDNRPINDSANFSNFLFALSALFRVATGDNWTDIMYGCMLQPPDCDRSSGNCGSWLAMPYFLTFFLLIAIIMLNLFTAVIIENFEKTHEQDAWRLTPQNLEDFVVLWAEYDDGSGSIDPRALEELLLRLDPPLGLGPHAHNKEVLRFVYDLDIPLVDGRVPFHKTAFELVKRISQTEIPEGQLKAQLEALTQAFFQGLGSNHMDEHMHFSVAISAMLIQRRWRMRMRAARMRKKREWRESRRGAPRYTALLGAAGVAPAGTGGDGGDGTVGWRDAAAPGAVSGVAEAYRRELAAAATEAKRAAAAEAAGLAAGG</sequence>
<organism evidence="8 9">
    <name type="scientific">Gonium pectorale</name>
    <name type="common">Green alga</name>
    <dbReference type="NCBI Taxonomy" id="33097"/>
    <lineage>
        <taxon>Eukaryota</taxon>
        <taxon>Viridiplantae</taxon>
        <taxon>Chlorophyta</taxon>
        <taxon>core chlorophytes</taxon>
        <taxon>Chlorophyceae</taxon>
        <taxon>CS clade</taxon>
        <taxon>Chlamydomonadales</taxon>
        <taxon>Volvocaceae</taxon>
        <taxon>Gonium</taxon>
    </lineage>
</organism>
<feature type="compositionally biased region" description="Polar residues" evidence="5">
    <location>
        <begin position="916"/>
        <end position="927"/>
    </location>
</feature>
<dbReference type="Pfam" id="PF00520">
    <property type="entry name" value="Ion_trans"/>
    <property type="match status" value="4"/>
</dbReference>
<feature type="transmembrane region" description="Helical" evidence="6">
    <location>
        <begin position="1496"/>
        <end position="1517"/>
    </location>
</feature>
<feature type="transmembrane region" description="Helical" evidence="6">
    <location>
        <begin position="1109"/>
        <end position="1130"/>
    </location>
</feature>
<dbReference type="EMBL" id="LSYV01000005">
    <property type="protein sequence ID" value="KXZ54859.1"/>
    <property type="molecule type" value="Genomic_DNA"/>
</dbReference>
<comment type="subcellular location">
    <subcellularLocation>
        <location evidence="1">Membrane</location>
        <topology evidence="1">Multi-pass membrane protein</topology>
    </subcellularLocation>
</comment>
<evidence type="ECO:0000256" key="5">
    <source>
        <dbReference type="SAM" id="MobiDB-lite"/>
    </source>
</evidence>
<feature type="domain" description="Ion transport" evidence="7">
    <location>
        <begin position="1429"/>
        <end position="1673"/>
    </location>
</feature>
<dbReference type="Gene3D" id="1.10.238.10">
    <property type="entry name" value="EF-hand"/>
    <property type="match status" value="1"/>
</dbReference>
<proteinExistence type="predicted"/>
<feature type="transmembrane region" description="Helical" evidence="6">
    <location>
        <begin position="1226"/>
        <end position="1255"/>
    </location>
</feature>
<dbReference type="PANTHER" id="PTHR10037:SF62">
    <property type="entry name" value="SODIUM CHANNEL PROTEIN 60E"/>
    <property type="match status" value="1"/>
</dbReference>
<keyword evidence="2 6" id="KW-0812">Transmembrane</keyword>
<evidence type="ECO:0000313" key="8">
    <source>
        <dbReference type="EMBL" id="KXZ54859.1"/>
    </source>
</evidence>
<keyword evidence="9" id="KW-1185">Reference proteome</keyword>
<feature type="transmembrane region" description="Helical" evidence="6">
    <location>
        <begin position="285"/>
        <end position="306"/>
    </location>
</feature>
<feature type="transmembrane region" description="Helical" evidence="6">
    <location>
        <begin position="1593"/>
        <end position="1610"/>
    </location>
</feature>
<feature type="domain" description="Ion transport" evidence="7">
    <location>
        <begin position="49"/>
        <end position="314"/>
    </location>
</feature>
<feature type="region of interest" description="Disordered" evidence="5">
    <location>
        <begin position="446"/>
        <end position="492"/>
    </location>
</feature>
<dbReference type="Gene3D" id="1.20.120.350">
    <property type="entry name" value="Voltage-gated potassium channels. Chain C"/>
    <property type="match status" value="4"/>
</dbReference>
<feature type="transmembrane region" description="Helical" evidence="6">
    <location>
        <begin position="1347"/>
        <end position="1371"/>
    </location>
</feature>
<feature type="compositionally biased region" description="Basic and acidic residues" evidence="5">
    <location>
        <begin position="1059"/>
        <end position="1069"/>
    </location>
</feature>
<feature type="transmembrane region" description="Helical" evidence="6">
    <location>
        <begin position="745"/>
        <end position="772"/>
    </location>
</feature>
<dbReference type="OrthoDB" id="416585at2759"/>
<feature type="domain" description="Ion transport" evidence="7">
    <location>
        <begin position="1113"/>
        <end position="1379"/>
    </location>
</feature>